<comment type="caution">
    <text evidence="3">The sequence shown here is derived from an EMBL/GenBank/DDBJ whole genome shotgun (WGS) entry which is preliminary data.</text>
</comment>
<dbReference type="Gene3D" id="3.40.1000.10">
    <property type="entry name" value="Mog1/PsbP, alpha/beta/alpha sandwich"/>
    <property type="match status" value="1"/>
</dbReference>
<proteinExistence type="predicted"/>
<dbReference type="RefSeq" id="WP_269605765.1">
    <property type="nucleotide sequence ID" value="NZ_JAPWIJ010000006.1"/>
</dbReference>
<organism evidence="3 4">
    <name type="scientific">Rhodococcus ruber</name>
    <dbReference type="NCBI Taxonomy" id="1830"/>
    <lineage>
        <taxon>Bacteria</taxon>
        <taxon>Bacillati</taxon>
        <taxon>Actinomycetota</taxon>
        <taxon>Actinomycetes</taxon>
        <taxon>Mycobacteriales</taxon>
        <taxon>Nocardiaceae</taxon>
        <taxon>Rhodococcus</taxon>
    </lineage>
</organism>
<feature type="chain" id="PRO_5046429491" evidence="2">
    <location>
        <begin position="30"/>
        <end position="241"/>
    </location>
</feature>
<dbReference type="EMBL" id="JAPWIJ010000006">
    <property type="protein sequence ID" value="MCZ4519961.1"/>
    <property type="molecule type" value="Genomic_DNA"/>
</dbReference>
<evidence type="ECO:0000256" key="2">
    <source>
        <dbReference type="SAM" id="SignalP"/>
    </source>
</evidence>
<evidence type="ECO:0000256" key="1">
    <source>
        <dbReference type="ARBA" id="ARBA00022729"/>
    </source>
</evidence>
<gene>
    <name evidence="3" type="ORF">O4220_15720</name>
</gene>
<dbReference type="Pfam" id="PF10738">
    <property type="entry name" value="Lpp-LpqN"/>
    <property type="match status" value="1"/>
</dbReference>
<reference evidence="3" key="1">
    <citation type="submission" date="2022-12" db="EMBL/GenBank/DDBJ databases">
        <authorList>
            <person name="Krivoruchko A.V."/>
            <person name="Elkin A."/>
        </authorList>
    </citation>
    <scope>NUCLEOTIDE SEQUENCE</scope>
    <source>
        <strain evidence="3">IEGM 1391</strain>
    </source>
</reference>
<keyword evidence="4" id="KW-1185">Reference proteome</keyword>
<keyword evidence="1 2" id="KW-0732">Signal</keyword>
<accession>A0ABT4MJN8</accession>
<protein>
    <submittedName>
        <fullName evidence="3">LpqN/LpqT family lipoprotein</fullName>
    </submittedName>
</protein>
<keyword evidence="3" id="KW-0449">Lipoprotein</keyword>
<evidence type="ECO:0000313" key="3">
    <source>
        <dbReference type="EMBL" id="MCZ4519961.1"/>
    </source>
</evidence>
<feature type="signal peptide" evidence="2">
    <location>
        <begin position="1"/>
        <end position="29"/>
    </location>
</feature>
<sequence length="241" mass="24661">MTLSTTGVRGAACAAVVILGLTAAGCSSSSDTATATTSAAATTTTEAAATTTVKKLAPATTTEAPAGPNPTIADYIVDAGLTEIPVTRDDPTAPTINLAIPEGWVDAAEQTPEWAYGAIIYPEVAADERTPSMIAIVSKLEGDVDPQAIIDYAPGELMNLPQFTPSGEGAVSTLSGFPAYQIAGTYVDETGAELVSAQKTAIITGQDGYYILQINVDGSVDQFDLLVDATTQVDDQTVITP</sequence>
<evidence type="ECO:0000313" key="4">
    <source>
        <dbReference type="Proteomes" id="UP001081071"/>
    </source>
</evidence>
<dbReference type="Proteomes" id="UP001081071">
    <property type="component" value="Unassembled WGS sequence"/>
</dbReference>
<name>A0ABT4MJN8_9NOCA</name>
<dbReference type="InterPro" id="IPR019674">
    <property type="entry name" value="Lipoprotein_LpqN/LpqT-like"/>
</dbReference>